<dbReference type="Gene3D" id="3.40.50.1010">
    <property type="entry name" value="5'-nuclease"/>
    <property type="match status" value="1"/>
</dbReference>
<feature type="domain" description="PIN" evidence="1">
    <location>
        <begin position="5"/>
        <end position="121"/>
    </location>
</feature>
<evidence type="ECO:0000313" key="3">
    <source>
        <dbReference type="Proteomes" id="UP000179266"/>
    </source>
</evidence>
<evidence type="ECO:0000259" key="1">
    <source>
        <dbReference type="Pfam" id="PF01850"/>
    </source>
</evidence>
<gene>
    <name evidence="2" type="ORF">A2161_18325</name>
</gene>
<proteinExistence type="predicted"/>
<protein>
    <submittedName>
        <fullName evidence="2">Pilus assembly protein</fullName>
    </submittedName>
</protein>
<dbReference type="Proteomes" id="UP000179266">
    <property type="component" value="Unassembled WGS sequence"/>
</dbReference>
<sequence>MRRRVLIDSGPLIALFDKDDRYHQQAINFIRKFEGELITNYAVITEVTHLLDFSVRVQIDFLHWILSGGITPVDVLNEDLNRIVELTGKYLDLPMDFADASLIVLSERMKIKEVASIDKDFGIYRTRDKQRFHNVFLS</sequence>
<name>A0A1F7RYX5_9BACT</name>
<dbReference type="InterPro" id="IPR029060">
    <property type="entry name" value="PIN-like_dom_sf"/>
</dbReference>
<organism evidence="2 3">
    <name type="scientific">Candidatus Schekmanbacteria bacterium RBG_13_48_7</name>
    <dbReference type="NCBI Taxonomy" id="1817878"/>
    <lineage>
        <taxon>Bacteria</taxon>
        <taxon>Candidatus Schekmaniibacteriota</taxon>
    </lineage>
</organism>
<reference evidence="2 3" key="1">
    <citation type="journal article" date="2016" name="Nat. Commun.">
        <title>Thousands of microbial genomes shed light on interconnected biogeochemical processes in an aquifer system.</title>
        <authorList>
            <person name="Anantharaman K."/>
            <person name="Brown C.T."/>
            <person name="Hug L.A."/>
            <person name="Sharon I."/>
            <person name="Castelle C.J."/>
            <person name="Probst A.J."/>
            <person name="Thomas B.C."/>
            <person name="Singh A."/>
            <person name="Wilkins M.J."/>
            <person name="Karaoz U."/>
            <person name="Brodie E.L."/>
            <person name="Williams K.H."/>
            <person name="Hubbard S.S."/>
            <person name="Banfield J.F."/>
        </authorList>
    </citation>
    <scope>NUCLEOTIDE SEQUENCE [LARGE SCALE GENOMIC DNA]</scope>
</reference>
<dbReference type="SUPFAM" id="SSF88723">
    <property type="entry name" value="PIN domain-like"/>
    <property type="match status" value="1"/>
</dbReference>
<evidence type="ECO:0000313" key="2">
    <source>
        <dbReference type="EMBL" id="OGL46742.1"/>
    </source>
</evidence>
<dbReference type="AlphaFoldDB" id="A0A1F7RYX5"/>
<dbReference type="Pfam" id="PF01850">
    <property type="entry name" value="PIN"/>
    <property type="match status" value="1"/>
</dbReference>
<accession>A0A1F7RYX5</accession>
<comment type="caution">
    <text evidence="2">The sequence shown here is derived from an EMBL/GenBank/DDBJ whole genome shotgun (WGS) entry which is preliminary data.</text>
</comment>
<dbReference type="EMBL" id="MGDD01000115">
    <property type="protein sequence ID" value="OGL46742.1"/>
    <property type="molecule type" value="Genomic_DNA"/>
</dbReference>
<dbReference type="InterPro" id="IPR002716">
    <property type="entry name" value="PIN_dom"/>
</dbReference>